<feature type="transmembrane region" description="Helical" evidence="5">
    <location>
        <begin position="404"/>
        <end position="426"/>
    </location>
</feature>
<dbReference type="InterPro" id="IPR007016">
    <property type="entry name" value="O-antigen_ligase-rel_domated"/>
</dbReference>
<evidence type="ECO:0000256" key="4">
    <source>
        <dbReference type="ARBA" id="ARBA00023136"/>
    </source>
</evidence>
<feature type="transmembrane region" description="Helical" evidence="5">
    <location>
        <begin position="283"/>
        <end position="304"/>
    </location>
</feature>
<evidence type="ECO:0000259" key="6">
    <source>
        <dbReference type="Pfam" id="PF04932"/>
    </source>
</evidence>
<feature type="transmembrane region" description="Helical" evidence="5">
    <location>
        <begin position="227"/>
        <end position="250"/>
    </location>
</feature>
<keyword evidence="4 5" id="KW-0472">Membrane</keyword>
<evidence type="ECO:0000256" key="3">
    <source>
        <dbReference type="ARBA" id="ARBA00022989"/>
    </source>
</evidence>
<feature type="transmembrane region" description="Helical" evidence="5">
    <location>
        <begin position="118"/>
        <end position="138"/>
    </location>
</feature>
<feature type="transmembrane region" description="Helical" evidence="5">
    <location>
        <begin position="62"/>
        <end position="85"/>
    </location>
</feature>
<keyword evidence="8" id="KW-1185">Reference proteome</keyword>
<feature type="transmembrane region" description="Helical" evidence="5">
    <location>
        <begin position="196"/>
        <end position="215"/>
    </location>
</feature>
<comment type="subcellular location">
    <subcellularLocation>
        <location evidence="1">Membrane</location>
        <topology evidence="1">Multi-pass membrane protein</topology>
    </subcellularLocation>
</comment>
<name>A0A6M1R946_9GAMM</name>
<dbReference type="RefSeq" id="WP_165011683.1">
    <property type="nucleotide sequence ID" value="NZ_JAALDL010000001.1"/>
</dbReference>
<dbReference type="Pfam" id="PF04932">
    <property type="entry name" value="Wzy_C"/>
    <property type="match status" value="1"/>
</dbReference>
<keyword evidence="2 5" id="KW-0812">Transmembrane</keyword>
<evidence type="ECO:0000256" key="2">
    <source>
        <dbReference type="ARBA" id="ARBA00022692"/>
    </source>
</evidence>
<evidence type="ECO:0000256" key="1">
    <source>
        <dbReference type="ARBA" id="ARBA00004141"/>
    </source>
</evidence>
<comment type="caution">
    <text evidence="7">The sequence shown here is derived from an EMBL/GenBank/DDBJ whole genome shotgun (WGS) entry which is preliminary data.</text>
</comment>
<gene>
    <name evidence="7" type="ORF">G5S52_02855</name>
</gene>
<proteinExistence type="predicted"/>
<evidence type="ECO:0000313" key="7">
    <source>
        <dbReference type="EMBL" id="NGN96630.1"/>
    </source>
</evidence>
<sequence>MSNRLESVSFYLLLALIIWLPVPLGSNRPWAWSIFQFWIAIQTIMLCWAYRYQFPIERLKPILPLFISLACFQLFTALQLVPIPFELLTLISPKTAEIYSHVDVGKHPISLDPAQTEISLMLGITYCLFILITASVINSRQRLQAVIYATIVSGTLQAFYAAMLVLSDIPDSPIFGFPAKNGATGSFVYRNHLANYLLLCVSLGLGCIVAQLSVTRSYDWQSRLKRIVLNLLSVKLLVRLCLIIMVIALVMTRSRMGNSALVILTIAGAAIALIAYRNRPRSLTMLMVSVIIIDSLIMGAIFGLEKVKQRIQQTAIETEARPEIFAWSIEIVKDFPLFGSGAGSFYGIFPSYHQHYISVFVDHAHNEYVQFLAEYGVFAPLLLVFAVTYPIYLSVRTLRTRESALMKGTALGCLMAIIGMLTHITVDFNLRPAANATLFILVLTLACIVAKMPRNGYESQ</sequence>
<feature type="transmembrane region" description="Helical" evidence="5">
    <location>
        <begin position="145"/>
        <end position="166"/>
    </location>
</feature>
<dbReference type="GO" id="GO:0016020">
    <property type="term" value="C:membrane"/>
    <property type="evidence" value="ECO:0007669"/>
    <property type="project" value="UniProtKB-SubCell"/>
</dbReference>
<dbReference type="AlphaFoldDB" id="A0A6M1R946"/>
<keyword evidence="3 5" id="KW-1133">Transmembrane helix</keyword>
<feature type="transmembrane region" description="Helical" evidence="5">
    <location>
        <begin position="30"/>
        <end position="50"/>
    </location>
</feature>
<keyword evidence="7" id="KW-0436">Ligase</keyword>
<accession>A0A6M1R946</accession>
<evidence type="ECO:0000313" key="8">
    <source>
        <dbReference type="Proteomes" id="UP000473008"/>
    </source>
</evidence>
<evidence type="ECO:0000256" key="5">
    <source>
        <dbReference type="SAM" id="Phobius"/>
    </source>
</evidence>
<dbReference type="InterPro" id="IPR051533">
    <property type="entry name" value="WaaL-like"/>
</dbReference>
<organism evidence="7 8">
    <name type="scientific">Grimontia sedimenti</name>
    <dbReference type="NCBI Taxonomy" id="2711294"/>
    <lineage>
        <taxon>Bacteria</taxon>
        <taxon>Pseudomonadati</taxon>
        <taxon>Pseudomonadota</taxon>
        <taxon>Gammaproteobacteria</taxon>
        <taxon>Vibrionales</taxon>
        <taxon>Vibrionaceae</taxon>
        <taxon>Grimontia</taxon>
    </lineage>
</organism>
<feature type="domain" description="O-antigen ligase-related" evidence="6">
    <location>
        <begin position="241"/>
        <end position="383"/>
    </location>
</feature>
<dbReference type="PANTHER" id="PTHR37422:SF13">
    <property type="entry name" value="LIPOPOLYSACCHARIDE BIOSYNTHESIS PROTEIN PA4999-RELATED"/>
    <property type="match status" value="1"/>
</dbReference>
<protein>
    <submittedName>
        <fullName evidence="7">O-antigen ligase family protein</fullName>
    </submittedName>
</protein>
<feature type="transmembrane region" description="Helical" evidence="5">
    <location>
        <begin position="256"/>
        <end position="276"/>
    </location>
</feature>
<dbReference type="EMBL" id="JAALDL010000001">
    <property type="protein sequence ID" value="NGN96630.1"/>
    <property type="molecule type" value="Genomic_DNA"/>
</dbReference>
<dbReference type="PANTHER" id="PTHR37422">
    <property type="entry name" value="TEICHURONIC ACID BIOSYNTHESIS PROTEIN TUAE"/>
    <property type="match status" value="1"/>
</dbReference>
<dbReference type="GO" id="GO:0016874">
    <property type="term" value="F:ligase activity"/>
    <property type="evidence" value="ECO:0007669"/>
    <property type="project" value="UniProtKB-KW"/>
</dbReference>
<reference evidence="7 8" key="1">
    <citation type="submission" date="2020-02" db="EMBL/GenBank/DDBJ databases">
        <title>The draft genome of Grimontia sedimenta sp. nov., isolated from benthic sediments near coral reefs south of Kuwait.</title>
        <authorList>
            <person name="Mahmoud H.M."/>
            <person name="Jose L."/>
            <person name="Eapen S."/>
        </authorList>
    </citation>
    <scope>NUCLEOTIDE SEQUENCE [LARGE SCALE GENOMIC DNA]</scope>
    <source>
        <strain evidence="7 8">S25</strain>
    </source>
</reference>
<feature type="transmembrane region" description="Helical" evidence="5">
    <location>
        <begin position="7"/>
        <end position="24"/>
    </location>
</feature>
<feature type="transmembrane region" description="Helical" evidence="5">
    <location>
        <begin position="432"/>
        <end position="450"/>
    </location>
</feature>
<dbReference type="Proteomes" id="UP000473008">
    <property type="component" value="Unassembled WGS sequence"/>
</dbReference>
<feature type="transmembrane region" description="Helical" evidence="5">
    <location>
        <begin position="375"/>
        <end position="392"/>
    </location>
</feature>